<evidence type="ECO:0000256" key="14">
    <source>
        <dbReference type="RuleBase" id="RU363034"/>
    </source>
</evidence>
<dbReference type="Gene3D" id="2.40.20.10">
    <property type="entry name" value="Plasminogen Kringle 4"/>
    <property type="match status" value="1"/>
</dbReference>
<dbReference type="InterPro" id="IPR009003">
    <property type="entry name" value="Peptidase_S1_PA"/>
</dbReference>
<dbReference type="PRINTS" id="PR00722">
    <property type="entry name" value="CHYMOTRYPSIN"/>
</dbReference>
<dbReference type="InterPro" id="IPR038178">
    <property type="entry name" value="Kringle_sf"/>
</dbReference>
<keyword evidence="3" id="KW-0245">EGF-like domain</keyword>
<gene>
    <name evidence="18" type="primary">LOC115559955</name>
</gene>
<dbReference type="Pfam" id="PF00089">
    <property type="entry name" value="Trypsin"/>
    <property type="match status" value="1"/>
</dbReference>
<dbReference type="PANTHER" id="PTHR24264:SF38">
    <property type="entry name" value="UROKINASE-TYPE PLASMINOGEN ACTIVATOR"/>
    <property type="match status" value="1"/>
</dbReference>
<dbReference type="PROSITE" id="PS00134">
    <property type="entry name" value="TRYPSIN_HIS"/>
    <property type="match status" value="1"/>
</dbReference>
<evidence type="ECO:0000256" key="3">
    <source>
        <dbReference type="ARBA" id="ARBA00022536"/>
    </source>
</evidence>
<protein>
    <recommendedName>
        <fullName evidence="12">trypsin</fullName>
        <ecNumber evidence="12">3.4.21.4</ecNumber>
    </recommendedName>
</protein>
<evidence type="ECO:0000259" key="17">
    <source>
        <dbReference type="PROSITE" id="PS50240"/>
    </source>
</evidence>
<dbReference type="CDD" id="cd00190">
    <property type="entry name" value="Tryp_SPc"/>
    <property type="match status" value="1"/>
</dbReference>
<comment type="caution">
    <text evidence="13">Lacks conserved residue(s) required for the propagation of feature annotation.</text>
</comment>
<dbReference type="InterPro" id="IPR043504">
    <property type="entry name" value="Peptidase_S1_PA_chymotrypsin"/>
</dbReference>
<reference evidence="18" key="1">
    <citation type="submission" date="2025-08" db="UniProtKB">
        <authorList>
            <consortium name="Ensembl"/>
        </authorList>
    </citation>
    <scope>IDENTIFICATION</scope>
</reference>
<dbReference type="GO" id="GO:0005615">
    <property type="term" value="C:extracellular space"/>
    <property type="evidence" value="ECO:0007669"/>
    <property type="project" value="TreeGrafter"/>
</dbReference>
<feature type="domain" description="Peptidase S1" evidence="17">
    <location>
        <begin position="145"/>
        <end position="387"/>
    </location>
</feature>
<evidence type="ECO:0000256" key="15">
    <source>
        <dbReference type="SAM" id="SignalP"/>
    </source>
</evidence>
<dbReference type="PROSITE" id="PS50240">
    <property type="entry name" value="TRYPSIN_DOM"/>
    <property type="match status" value="1"/>
</dbReference>
<keyword evidence="7 14" id="KW-0378">Hydrolase</keyword>
<dbReference type="OrthoDB" id="9406323at2759"/>
<evidence type="ECO:0000256" key="5">
    <source>
        <dbReference type="ARBA" id="ARBA00022670"/>
    </source>
</evidence>
<evidence type="ECO:0000256" key="11">
    <source>
        <dbReference type="ARBA" id="ARBA00036320"/>
    </source>
</evidence>
<feature type="signal peptide" evidence="15">
    <location>
        <begin position="1"/>
        <end position="22"/>
    </location>
</feature>
<dbReference type="InterPro" id="IPR033116">
    <property type="entry name" value="TRYPSIN_SER"/>
</dbReference>
<keyword evidence="9" id="KW-1015">Disulfide bond</keyword>
<dbReference type="SMART" id="SM00020">
    <property type="entry name" value="Tryp_SPc"/>
    <property type="match status" value="1"/>
</dbReference>
<keyword evidence="8 14" id="KW-0720">Serine protease</keyword>
<dbReference type="Pfam" id="PF00051">
    <property type="entry name" value="Kringle"/>
    <property type="match status" value="1"/>
</dbReference>
<dbReference type="RefSeq" id="XP_030235045.1">
    <property type="nucleotide sequence ID" value="XM_030379185.1"/>
</dbReference>
<dbReference type="FunFam" id="2.40.10.10:FF:000003">
    <property type="entry name" value="Transmembrane serine protease 3"/>
    <property type="match status" value="1"/>
</dbReference>
<dbReference type="GeneID" id="115559955"/>
<evidence type="ECO:0000259" key="16">
    <source>
        <dbReference type="PROSITE" id="PS50070"/>
    </source>
</evidence>
<evidence type="ECO:0000313" key="19">
    <source>
        <dbReference type="Proteomes" id="UP000694546"/>
    </source>
</evidence>
<dbReference type="EC" id="3.4.21.4" evidence="12"/>
<dbReference type="GO" id="GO:0033628">
    <property type="term" value="P:regulation of cell adhesion mediated by integrin"/>
    <property type="evidence" value="ECO:0007669"/>
    <property type="project" value="TreeGrafter"/>
</dbReference>
<evidence type="ECO:0000256" key="2">
    <source>
        <dbReference type="ARBA" id="ARBA00022525"/>
    </source>
</evidence>
<dbReference type="OMA" id="WPWCYVQ"/>
<feature type="chain" id="PRO_5034251988" description="trypsin" evidence="15">
    <location>
        <begin position="23"/>
        <end position="400"/>
    </location>
</feature>
<evidence type="ECO:0000256" key="1">
    <source>
        <dbReference type="ARBA" id="ARBA00004239"/>
    </source>
</evidence>
<evidence type="ECO:0000256" key="13">
    <source>
        <dbReference type="PROSITE-ProRule" id="PRU00121"/>
    </source>
</evidence>
<evidence type="ECO:0000313" key="18">
    <source>
        <dbReference type="Ensembl" id="ENSGMOP00000048272.1"/>
    </source>
</evidence>
<dbReference type="SUPFAM" id="SSF57440">
    <property type="entry name" value="Kringle-like"/>
    <property type="match status" value="1"/>
</dbReference>
<dbReference type="GO" id="GO:0004252">
    <property type="term" value="F:serine-type endopeptidase activity"/>
    <property type="evidence" value="ECO:0007669"/>
    <property type="project" value="UniProtKB-EC"/>
</dbReference>
<dbReference type="Proteomes" id="UP000694546">
    <property type="component" value="Chromosome 15"/>
</dbReference>
<evidence type="ECO:0000256" key="12">
    <source>
        <dbReference type="ARBA" id="ARBA00038868"/>
    </source>
</evidence>
<dbReference type="PROSITE" id="PS50070">
    <property type="entry name" value="KRINGLE_2"/>
    <property type="match status" value="1"/>
</dbReference>
<dbReference type="Ensembl" id="ENSGMOT00000053971.1">
    <property type="protein sequence ID" value="ENSGMOP00000048272.1"/>
    <property type="gene ID" value="ENSGMOG00000028978.1"/>
</dbReference>
<dbReference type="KEGG" id="gmh:115559955"/>
<evidence type="ECO:0000256" key="10">
    <source>
        <dbReference type="ARBA" id="ARBA00023202"/>
    </source>
</evidence>
<reference evidence="18" key="2">
    <citation type="submission" date="2025-09" db="UniProtKB">
        <authorList>
            <consortium name="Ensembl"/>
        </authorList>
    </citation>
    <scope>IDENTIFICATION</scope>
</reference>
<dbReference type="PROSITE" id="PS00135">
    <property type="entry name" value="TRYPSIN_SER"/>
    <property type="match status" value="1"/>
</dbReference>
<dbReference type="InterPro" id="IPR000001">
    <property type="entry name" value="Kringle"/>
</dbReference>
<evidence type="ECO:0000256" key="4">
    <source>
        <dbReference type="ARBA" id="ARBA00022572"/>
    </source>
</evidence>
<dbReference type="InterPro" id="IPR001254">
    <property type="entry name" value="Trypsin_dom"/>
</dbReference>
<dbReference type="AlphaFoldDB" id="A0A8C5FMV9"/>
<dbReference type="SMART" id="SM00130">
    <property type="entry name" value="KR"/>
    <property type="match status" value="1"/>
</dbReference>
<keyword evidence="4 13" id="KW-0420">Kringle</keyword>
<keyword evidence="2" id="KW-0964">Secreted</keyword>
<dbReference type="PANTHER" id="PTHR24264">
    <property type="entry name" value="TRYPSIN-RELATED"/>
    <property type="match status" value="1"/>
</dbReference>
<dbReference type="Gene3D" id="2.40.10.10">
    <property type="entry name" value="Trypsin-like serine proteases"/>
    <property type="match status" value="1"/>
</dbReference>
<dbReference type="InterPro" id="IPR013806">
    <property type="entry name" value="Kringle-like"/>
</dbReference>
<name>A0A8C5FMV9_GADMO</name>
<evidence type="ECO:0000256" key="8">
    <source>
        <dbReference type="ARBA" id="ARBA00022825"/>
    </source>
</evidence>
<comment type="catalytic activity">
    <reaction evidence="11">
        <text>Preferential cleavage: Arg-|-Xaa, Lys-|-Xaa.</text>
        <dbReference type="EC" id="3.4.21.4"/>
    </reaction>
</comment>
<keyword evidence="6 15" id="KW-0732">Signal</keyword>
<dbReference type="GeneTree" id="ENSGT00940000164426"/>
<evidence type="ECO:0000256" key="6">
    <source>
        <dbReference type="ARBA" id="ARBA00022729"/>
    </source>
</evidence>
<accession>A0A8C5FMV9</accession>
<evidence type="ECO:0000256" key="9">
    <source>
        <dbReference type="ARBA" id="ARBA00023157"/>
    </source>
</evidence>
<keyword evidence="5 14" id="KW-0645">Protease</keyword>
<dbReference type="InterPro" id="IPR001314">
    <property type="entry name" value="Peptidase_S1A"/>
</dbReference>
<sequence length="400" mass="44230">MRNMKLLVILVFIVVSIDEVNSLRRSERQKAQRTGKMCVTGDGSNYRGTVSTSARGLRCLDWDLFSSWKHYHPSKGLGPHNHCRNPNNSLKPWCRVRRGGRIIREFCGVHKCMPETAPVTTIQPKASVDTERTCGERTERRSNRVVGGVVAPIQTHPWVTAIYLPGGSFLCGGTLIAPCWVLTAAHCFRDSDYTPGDQLSVYLGKSALNETDAEKEQRFTVEQLVIHAEYRSGGVDFENDIALLRIRGSDGACAARTDWTRTACLAPLHTKLPAGMRCTVTGYGREVEGGRYNSQYLREAKVQLLSQGECRSNYAEKLTDNMLCAASPDWSRDACQGDSGGPLVCETGGRAFLYGVVSWGDGCAQRNKPGVYTRLTNYNGWIAKQTGLPSYTDGAMYPKK</sequence>
<proteinExistence type="predicted"/>
<feature type="domain" description="Kringle" evidence="16">
    <location>
        <begin position="37"/>
        <end position="112"/>
    </location>
</feature>
<dbReference type="GO" id="GO:0031639">
    <property type="term" value="P:plasminogen activation"/>
    <property type="evidence" value="ECO:0007669"/>
    <property type="project" value="Ensembl"/>
</dbReference>
<keyword evidence="10" id="KW-0617">Plasminogen activation</keyword>
<dbReference type="InterPro" id="IPR050127">
    <property type="entry name" value="Serine_Proteases_S1"/>
</dbReference>
<keyword evidence="19" id="KW-1185">Reference proteome</keyword>
<dbReference type="PRINTS" id="PR00018">
    <property type="entry name" value="KRINGLE"/>
</dbReference>
<evidence type="ECO:0000256" key="7">
    <source>
        <dbReference type="ARBA" id="ARBA00022801"/>
    </source>
</evidence>
<dbReference type="InterPro" id="IPR018114">
    <property type="entry name" value="TRYPSIN_HIS"/>
</dbReference>
<dbReference type="SUPFAM" id="SSF50494">
    <property type="entry name" value="Trypsin-like serine proteases"/>
    <property type="match status" value="1"/>
</dbReference>
<organism evidence="18 19">
    <name type="scientific">Gadus morhua</name>
    <name type="common">Atlantic cod</name>
    <dbReference type="NCBI Taxonomy" id="8049"/>
    <lineage>
        <taxon>Eukaryota</taxon>
        <taxon>Metazoa</taxon>
        <taxon>Chordata</taxon>
        <taxon>Craniata</taxon>
        <taxon>Vertebrata</taxon>
        <taxon>Euteleostomi</taxon>
        <taxon>Actinopterygii</taxon>
        <taxon>Neopterygii</taxon>
        <taxon>Teleostei</taxon>
        <taxon>Neoteleostei</taxon>
        <taxon>Acanthomorphata</taxon>
        <taxon>Zeiogadaria</taxon>
        <taxon>Gadariae</taxon>
        <taxon>Gadiformes</taxon>
        <taxon>Gadoidei</taxon>
        <taxon>Gadidae</taxon>
        <taxon>Gadus</taxon>
    </lineage>
</organism>
<comment type="subcellular location">
    <subcellularLocation>
        <location evidence="1">Secreted</location>
        <location evidence="1">Extracellular space</location>
    </subcellularLocation>
</comment>